<evidence type="ECO:0000313" key="8">
    <source>
        <dbReference type="RefSeq" id="XP_050561187.1"/>
    </source>
</evidence>
<feature type="region of interest" description="Disordered" evidence="4">
    <location>
        <begin position="852"/>
        <end position="1138"/>
    </location>
</feature>
<feature type="repeat" description="ANK" evidence="2">
    <location>
        <begin position="284"/>
        <end position="316"/>
    </location>
</feature>
<dbReference type="GO" id="GO:0030160">
    <property type="term" value="F:synaptic receptor adaptor activity"/>
    <property type="evidence" value="ECO:0007669"/>
    <property type="project" value="TreeGrafter"/>
</dbReference>
<dbReference type="SUPFAM" id="SSF50044">
    <property type="entry name" value="SH3-domain"/>
    <property type="match status" value="1"/>
</dbReference>
<dbReference type="GeneID" id="118263233"/>
<keyword evidence="1 3" id="KW-0728">SH3 domain</keyword>
<protein>
    <submittedName>
        <fullName evidence="8">SH3 and multiple ankyrin repeat domains protein 2 isoform X2</fullName>
    </submittedName>
</protein>
<dbReference type="PANTHER" id="PTHR24135:SF28">
    <property type="entry name" value="LD13733P"/>
    <property type="match status" value="1"/>
</dbReference>
<dbReference type="InterPro" id="IPR041489">
    <property type="entry name" value="PDZ_6"/>
</dbReference>
<dbReference type="InterPro" id="IPR036770">
    <property type="entry name" value="Ankyrin_rpt-contain_sf"/>
</dbReference>
<proteinExistence type="predicted"/>
<feature type="domain" description="SH3" evidence="5">
    <location>
        <begin position="458"/>
        <end position="519"/>
    </location>
</feature>
<feature type="compositionally biased region" description="Low complexity" evidence="4">
    <location>
        <begin position="1022"/>
        <end position="1036"/>
    </location>
</feature>
<dbReference type="InterPro" id="IPR001478">
    <property type="entry name" value="PDZ"/>
</dbReference>
<dbReference type="InterPro" id="IPR002110">
    <property type="entry name" value="Ankyrin_rpt"/>
</dbReference>
<dbReference type="GO" id="GO:0043197">
    <property type="term" value="C:dendritic spine"/>
    <property type="evidence" value="ECO:0007669"/>
    <property type="project" value="TreeGrafter"/>
</dbReference>
<dbReference type="SMART" id="SM00326">
    <property type="entry name" value="SH3"/>
    <property type="match status" value="1"/>
</dbReference>
<sequence length="1222" mass="130567">MEGECSEGAEGWLLVRVHVPELNVQKSLQFPRDQLIWDVKQQCLAALPKELKESFNYGLFCPPVNGKAGKFLDEERRLGDYPFNGPVGYLELKYKRRVYKMLKLDEKTLKALHSRANLRRFLEHVTHAQIDKITKACAKGLDPNFHCQETGETPLTIAAGLKTPGKVLIALVNGGALLDYRTKDGSTAMHRAIEKNSLEAVKTLLELGASPNYKDGKGLTPLYLSVTNKTDPLLCETLLHDHATIGATDLQGWQEVHQACRNGLVQHLDHLLFYGADMNSRNASGNTPLHVCAVNAQDSCARQLLFRGCDKEALNFANQTPYQVAVIAGNLDLAEVIKNYKAEEVVPFRGPPRYNPKRRSAAWGGWWTAGDRSSLASSTRIPAELDTLLRRQPGPTASPCSLERPFSSASSSISDASHPSHEDDASILTDKSAGDTSDIISDSSGVGTSNSDTTCSLHGGATVVCLQPYDAGTPGHVRLNQGDIVEVTGATDDGLLEGTVRGSGASGLFPMQCVQEVRLRQNTHNLHQVLASGPIHHSRVTGRREMALSKTYSATAPRIKKSYGNMETRTVVLHRARRGFGFVLRGAKASSPLMELRPSERCPALQYLDDVDAGGVADRAGLKKGDFLVAINGEDVSCASHEHVVELIRSSGALVSMTVVSLNNHNGNNENNTCTVPTSKSQNQLSSSGRPYAATLPRKGAGGRAPAPAPPRRDPRTTLSVGRARAKSMVAGLENGGEKEESCEPLSVAGKSSSAESVQLPGGSNSGTPVSGTPVAPRTASIRARPASSRITAAELEELFQRQADADTILGNNAMMTRSAFQGGSNSPPYSPARAPTRVYASVAEMKRSRGKLWSKSGSSTLRRDFHSTPDLAAEHTAHPPRTRSSEDVHAPGRVPPPACPPPPPPIAGAAPASTFRPADQAKLYASPRDLDTVAYRPTATDNTHNGRKATSLRSWAGPNRPQSADETGNQYAQPFNTHKGFVRQNSTPAPPIPEPDYSMSESDDEVDSKPKGEPAAVAETSANSNASGSSSGSSSMQHSFSVDEIQKIRTRLKSSKSCGDELGVERDDGDNSSSGVSSDQEAQARPPPRRDKVSFCASVTVKSSNDVISTEPVHSSSESLAPPPPPMARHNSLTRKRATAAVLRGAGGAARGRSAAERLGVDIDKAPGRRARAAVLLAALPPPPEEAVAAPEHAPVLAPPPQFSDRVRVVAALPKRLAHLQ</sequence>
<evidence type="ECO:0000259" key="5">
    <source>
        <dbReference type="PROSITE" id="PS50002"/>
    </source>
</evidence>
<feature type="region of interest" description="Disordered" evidence="4">
    <location>
        <begin position="389"/>
        <end position="451"/>
    </location>
</feature>
<dbReference type="CTD" id="50225"/>
<feature type="compositionally biased region" description="Polar residues" evidence="4">
    <location>
        <begin position="1101"/>
        <end position="1120"/>
    </location>
</feature>
<dbReference type="SUPFAM" id="SSF48403">
    <property type="entry name" value="Ankyrin repeat"/>
    <property type="match status" value="1"/>
</dbReference>
<evidence type="ECO:0000256" key="1">
    <source>
        <dbReference type="ARBA" id="ARBA00022443"/>
    </source>
</evidence>
<feature type="repeat" description="ANK" evidence="2">
    <location>
        <begin position="184"/>
        <end position="216"/>
    </location>
</feature>
<organism evidence="7 8">
    <name type="scientific">Spodoptera frugiperda</name>
    <name type="common">Fall armyworm</name>
    <dbReference type="NCBI Taxonomy" id="7108"/>
    <lineage>
        <taxon>Eukaryota</taxon>
        <taxon>Metazoa</taxon>
        <taxon>Ecdysozoa</taxon>
        <taxon>Arthropoda</taxon>
        <taxon>Hexapoda</taxon>
        <taxon>Insecta</taxon>
        <taxon>Pterygota</taxon>
        <taxon>Neoptera</taxon>
        <taxon>Endopterygota</taxon>
        <taxon>Lepidoptera</taxon>
        <taxon>Glossata</taxon>
        <taxon>Ditrysia</taxon>
        <taxon>Noctuoidea</taxon>
        <taxon>Noctuidae</taxon>
        <taxon>Amphipyrinae</taxon>
        <taxon>Spodoptera</taxon>
    </lineage>
</organism>
<evidence type="ECO:0000259" key="6">
    <source>
        <dbReference type="PROSITE" id="PS50106"/>
    </source>
</evidence>
<feature type="compositionally biased region" description="Low complexity" evidence="4">
    <location>
        <begin position="434"/>
        <end position="449"/>
    </location>
</feature>
<feature type="repeat" description="ANK" evidence="2">
    <location>
        <begin position="251"/>
        <end position="283"/>
    </location>
</feature>
<dbReference type="Gene3D" id="2.30.30.40">
    <property type="entry name" value="SH3 Domains"/>
    <property type="match status" value="1"/>
</dbReference>
<keyword evidence="2" id="KW-0040">ANK repeat</keyword>
<keyword evidence="7" id="KW-1185">Reference proteome</keyword>
<evidence type="ECO:0000256" key="4">
    <source>
        <dbReference type="SAM" id="MobiDB-lite"/>
    </source>
</evidence>
<feature type="compositionally biased region" description="Polar residues" evidence="4">
    <location>
        <begin position="750"/>
        <end position="771"/>
    </location>
</feature>
<feature type="compositionally biased region" description="Basic and acidic residues" evidence="4">
    <location>
        <begin position="862"/>
        <end position="891"/>
    </location>
</feature>
<feature type="domain" description="PDZ" evidence="6">
    <location>
        <begin position="570"/>
        <end position="663"/>
    </location>
</feature>
<accession>A0A9R0E8C5</accession>
<dbReference type="Proteomes" id="UP000829999">
    <property type="component" value="Chromosome 27"/>
</dbReference>
<dbReference type="Gene3D" id="1.25.40.20">
    <property type="entry name" value="Ankyrin repeat-containing domain"/>
    <property type="match status" value="2"/>
</dbReference>
<dbReference type="InterPro" id="IPR001452">
    <property type="entry name" value="SH3_domain"/>
</dbReference>
<feature type="compositionally biased region" description="Polar residues" evidence="4">
    <location>
        <begin position="673"/>
        <end position="689"/>
    </location>
</feature>
<gene>
    <name evidence="8" type="primary">LOC118263233</name>
</gene>
<dbReference type="RefSeq" id="XP_050561187.1">
    <property type="nucleotide sequence ID" value="XM_050705230.1"/>
</dbReference>
<feature type="compositionally biased region" description="Low complexity" evidence="4">
    <location>
        <begin position="407"/>
        <end position="417"/>
    </location>
</feature>
<dbReference type="InterPro" id="IPR036034">
    <property type="entry name" value="PDZ_sf"/>
</dbReference>
<evidence type="ECO:0000313" key="7">
    <source>
        <dbReference type="Proteomes" id="UP000829999"/>
    </source>
</evidence>
<dbReference type="FunFam" id="2.30.42.10:FF:000018">
    <property type="entry name" value="SH3 and multiple ankyrin repeat domains protein 2"/>
    <property type="match status" value="1"/>
</dbReference>
<dbReference type="GO" id="GO:0035255">
    <property type="term" value="F:ionotropic glutamate receptor binding"/>
    <property type="evidence" value="ECO:0007669"/>
    <property type="project" value="TreeGrafter"/>
</dbReference>
<dbReference type="SMART" id="SM00248">
    <property type="entry name" value="ANK"/>
    <property type="match status" value="6"/>
</dbReference>
<dbReference type="GO" id="GO:0045211">
    <property type="term" value="C:postsynaptic membrane"/>
    <property type="evidence" value="ECO:0007669"/>
    <property type="project" value="TreeGrafter"/>
</dbReference>
<dbReference type="InterPro" id="IPR051569">
    <property type="entry name" value="SHANK"/>
</dbReference>
<dbReference type="SMART" id="SM00228">
    <property type="entry name" value="PDZ"/>
    <property type="match status" value="1"/>
</dbReference>
<dbReference type="InterPro" id="IPR032425">
    <property type="entry name" value="FERM_f0"/>
</dbReference>
<feature type="compositionally biased region" description="Pro residues" evidence="4">
    <location>
        <begin position="894"/>
        <end position="907"/>
    </location>
</feature>
<dbReference type="AlphaFoldDB" id="A0A9R0E8C5"/>
<evidence type="ECO:0000256" key="2">
    <source>
        <dbReference type="PROSITE-ProRule" id="PRU00023"/>
    </source>
</evidence>
<dbReference type="Pfam" id="PF16511">
    <property type="entry name" value="FERM_f0"/>
    <property type="match status" value="1"/>
</dbReference>
<dbReference type="Pfam" id="PF12796">
    <property type="entry name" value="Ank_2"/>
    <property type="match status" value="2"/>
</dbReference>
<dbReference type="Gene3D" id="3.10.20.90">
    <property type="entry name" value="Phosphatidylinositol 3-kinase Catalytic Subunit, Chain A, domain 1"/>
    <property type="match status" value="1"/>
</dbReference>
<dbReference type="Pfam" id="PF07653">
    <property type="entry name" value="SH3_2"/>
    <property type="match status" value="1"/>
</dbReference>
<name>A0A9R0E8C5_SPOFR</name>
<dbReference type="FunFam" id="3.10.20.90:FF:000029">
    <property type="entry name" value="SH3 and multiple ankyrin repeat domains protein 1"/>
    <property type="match status" value="1"/>
</dbReference>
<feature type="region of interest" description="Disordered" evidence="4">
    <location>
        <begin position="664"/>
        <end position="786"/>
    </location>
</feature>
<dbReference type="CDD" id="cd17091">
    <property type="entry name" value="FERM_F0_SHANK"/>
    <property type="match status" value="1"/>
</dbReference>
<reference evidence="8" key="1">
    <citation type="submission" date="2025-08" db="UniProtKB">
        <authorList>
            <consortium name="RefSeq"/>
        </authorList>
    </citation>
    <scope>IDENTIFICATION</scope>
    <source>
        <tissue evidence="8">Whole larval tissue</tissue>
    </source>
</reference>
<dbReference type="PROSITE" id="PS50297">
    <property type="entry name" value="ANK_REP_REGION"/>
    <property type="match status" value="1"/>
</dbReference>
<dbReference type="CDD" id="cd06746">
    <property type="entry name" value="PDZ_SHANK1_3-like"/>
    <property type="match status" value="1"/>
</dbReference>
<dbReference type="InterPro" id="IPR036028">
    <property type="entry name" value="SH3-like_dom_sf"/>
</dbReference>
<dbReference type="Pfam" id="PF17820">
    <property type="entry name" value="PDZ_6"/>
    <property type="match status" value="1"/>
</dbReference>
<dbReference type="SUPFAM" id="SSF50156">
    <property type="entry name" value="PDZ domain-like"/>
    <property type="match status" value="1"/>
</dbReference>
<dbReference type="PROSITE" id="PS50106">
    <property type="entry name" value="PDZ"/>
    <property type="match status" value="1"/>
</dbReference>
<dbReference type="PANTHER" id="PTHR24135">
    <property type="entry name" value="SH3 AND MULTIPLE ANKYRIN REPEAT DOMAINS PROTEIN"/>
    <property type="match status" value="1"/>
</dbReference>
<dbReference type="GO" id="GO:0014069">
    <property type="term" value="C:postsynaptic density"/>
    <property type="evidence" value="ECO:0007669"/>
    <property type="project" value="TreeGrafter"/>
</dbReference>
<evidence type="ECO:0000256" key="3">
    <source>
        <dbReference type="PROSITE-ProRule" id="PRU00192"/>
    </source>
</evidence>
<dbReference type="PROSITE" id="PS50088">
    <property type="entry name" value="ANK_REPEAT"/>
    <property type="match status" value="3"/>
</dbReference>
<feature type="compositionally biased region" description="Polar residues" evidence="4">
    <location>
        <begin position="961"/>
        <end position="977"/>
    </location>
</feature>
<dbReference type="Gene3D" id="2.30.42.10">
    <property type="match status" value="1"/>
</dbReference>
<dbReference type="PROSITE" id="PS50002">
    <property type="entry name" value="SH3"/>
    <property type="match status" value="1"/>
</dbReference>